<dbReference type="GO" id="GO:0042132">
    <property type="term" value="F:fructose 1,6-bisphosphate 1-phosphatase activity"/>
    <property type="evidence" value="ECO:0007669"/>
    <property type="project" value="UniProtKB-UniRule"/>
</dbReference>
<dbReference type="GO" id="GO:0006094">
    <property type="term" value="P:gluconeogenesis"/>
    <property type="evidence" value="ECO:0007669"/>
    <property type="project" value="UniProtKB-UniRule"/>
</dbReference>
<dbReference type="SUPFAM" id="SSF56300">
    <property type="entry name" value="Metallo-dependent phosphatases"/>
    <property type="match status" value="1"/>
</dbReference>
<evidence type="ECO:0000256" key="2">
    <source>
        <dbReference type="ARBA" id="ARBA00023211"/>
    </source>
</evidence>
<keyword evidence="1 4" id="KW-0378">Hydrolase</keyword>
<dbReference type="PIRSF" id="PIRSF000906">
    <property type="entry name" value="FBPtase_Bacill"/>
    <property type="match status" value="1"/>
</dbReference>
<accession>A0A1I3YSZ2</accession>
<dbReference type="AlphaFoldDB" id="A0A1I3YSZ2"/>
<dbReference type="UniPathway" id="UPA00138"/>
<organism evidence="5 6">
    <name type="scientific">Marinilactibacillus piezotolerans</name>
    <dbReference type="NCBI Taxonomy" id="258723"/>
    <lineage>
        <taxon>Bacteria</taxon>
        <taxon>Bacillati</taxon>
        <taxon>Bacillota</taxon>
        <taxon>Bacilli</taxon>
        <taxon>Lactobacillales</taxon>
        <taxon>Carnobacteriaceae</taxon>
        <taxon>Marinilactibacillus</taxon>
    </lineage>
</organism>
<evidence type="ECO:0000256" key="4">
    <source>
        <dbReference type="HAMAP-Rule" id="MF_01854"/>
    </source>
</evidence>
<comment type="cofactor">
    <cofactor evidence="4">
        <name>Mn(2+)</name>
        <dbReference type="ChEBI" id="CHEBI:29035"/>
    </cofactor>
</comment>
<comment type="pathway">
    <text evidence="4">Carbohydrate biosynthesis; gluconeogenesis.</text>
</comment>
<dbReference type="Proteomes" id="UP000199589">
    <property type="component" value="Unassembled WGS sequence"/>
</dbReference>
<proteinExistence type="inferred from homology"/>
<evidence type="ECO:0000313" key="5">
    <source>
        <dbReference type="EMBL" id="SFK34880.1"/>
    </source>
</evidence>
<dbReference type="OrthoDB" id="9779903at2"/>
<gene>
    <name evidence="4" type="primary">fbp</name>
    <name evidence="5" type="ORF">SAMN04488569_10253</name>
</gene>
<dbReference type="InterPro" id="IPR029052">
    <property type="entry name" value="Metallo-depent_PP-like"/>
</dbReference>
<reference evidence="6" key="1">
    <citation type="submission" date="2016-10" db="EMBL/GenBank/DDBJ databases">
        <authorList>
            <person name="Varghese N."/>
            <person name="Submissions S."/>
        </authorList>
    </citation>
    <scope>NUCLEOTIDE SEQUENCE [LARGE SCALE GENOMIC DNA]</scope>
    <source>
        <strain evidence="6">DSM 16108</strain>
    </source>
</reference>
<sequence length="643" mass="75507">MNENKYLELLKEKFETPEAIYTELINLEAIQNLPKGTELYLSDVHGADRAFDHILRTGAGNLREKINNFFGEEWSTEEMDWFNLFISYPTEAMKNSYHSQPKDKEWSMQMIRNLIDFMQFCAVKYTRSKLRKALPKEYIYVIEELLYTDLSQNEKDLYYKNILHRLISLGQAEEFMIKLCQVIQRLVIDHLHLVGDIFDRASGEKVVMEKLMAHHSVDIQWGNHDLLWMGAMYGSKANLITMLRIAARYGYLFELEKTYGLNLRPLFLFAEERYGIHPNFEPKVVEPTNTFQEESEELLTKVHQALAVIQFKLEGQIIKRRPDFDMDERLLLDKINFDEETIEIDNKQFQLNGFPVQQFYKEDPYKLCPEEEHVVNTLLESFQQSEKLVRYIDFLLKKGSMYLVYNGQLLYHGCIPLTEQGELDSFSFEGEQLKGRKMLDKFEEYIRNAASSKQETEDYATDLLWYSWTGKKSPLFGRDRMTTFERYYIEDDEISQENRNPYFKLRDNEEIMLNILKEFDLEYEDAKVINGHTPVKAKKGELPVKANGRLIVIDGGMSAAYQKSTGIAGYSLINNSYGFQIVTHQPFESIDALFEKQRDETSLKQIIDGKLDRKLIKDTTIGESLQEQIDDLQALLHYLKRKK</sequence>
<evidence type="ECO:0000313" key="6">
    <source>
        <dbReference type="Proteomes" id="UP000199589"/>
    </source>
</evidence>
<keyword evidence="3 4" id="KW-0119">Carbohydrate metabolism</keyword>
<protein>
    <recommendedName>
        <fullName evidence="4">Fructose-1,6-bisphosphatase class 3</fullName>
        <shortName evidence="4">FBPase class 3</shortName>
        <ecNumber evidence="4">3.1.3.11</ecNumber>
    </recommendedName>
    <alternativeName>
        <fullName evidence="4">D-fructose-1,6-bisphosphate 1-phosphohydrolase class 3</fullName>
    </alternativeName>
</protein>
<dbReference type="HAMAP" id="MF_01854">
    <property type="entry name" value="FBPase_class3"/>
    <property type="match status" value="1"/>
</dbReference>
<dbReference type="RefSeq" id="WP_072693310.1">
    <property type="nucleotide sequence ID" value="NZ_FOSJ01000025.1"/>
</dbReference>
<comment type="catalytic activity">
    <reaction evidence="4">
        <text>beta-D-fructose 1,6-bisphosphate + H2O = beta-D-fructose 6-phosphate + phosphate</text>
        <dbReference type="Rhea" id="RHEA:11064"/>
        <dbReference type="ChEBI" id="CHEBI:15377"/>
        <dbReference type="ChEBI" id="CHEBI:32966"/>
        <dbReference type="ChEBI" id="CHEBI:43474"/>
        <dbReference type="ChEBI" id="CHEBI:57634"/>
        <dbReference type="EC" id="3.1.3.11"/>
    </reaction>
</comment>
<dbReference type="Gene3D" id="3.60.21.10">
    <property type="match status" value="1"/>
</dbReference>
<comment type="similarity">
    <text evidence="4">Belongs to the FBPase class 3 family.</text>
</comment>
<name>A0A1I3YSZ2_9LACT</name>
<keyword evidence="6" id="KW-1185">Reference proteome</keyword>
<evidence type="ECO:0000256" key="1">
    <source>
        <dbReference type="ARBA" id="ARBA00022801"/>
    </source>
</evidence>
<dbReference type="Pfam" id="PF06874">
    <property type="entry name" value="FBPase_2"/>
    <property type="match status" value="1"/>
</dbReference>
<evidence type="ECO:0000256" key="3">
    <source>
        <dbReference type="ARBA" id="ARBA00023277"/>
    </source>
</evidence>
<keyword evidence="2 4" id="KW-0464">Manganese</keyword>
<dbReference type="EC" id="3.1.3.11" evidence="4"/>
<dbReference type="InterPro" id="IPR009164">
    <property type="entry name" value="FBPtase_class3"/>
</dbReference>
<dbReference type="EMBL" id="FOSJ01000025">
    <property type="protein sequence ID" value="SFK34880.1"/>
    <property type="molecule type" value="Genomic_DNA"/>
</dbReference>